<evidence type="ECO:0000313" key="6">
    <source>
        <dbReference type="EMBL" id="MCR6095329.1"/>
    </source>
</evidence>
<evidence type="ECO:0000256" key="2">
    <source>
        <dbReference type="ARBA" id="ARBA00023015"/>
    </source>
</evidence>
<dbReference type="InterPro" id="IPR036388">
    <property type="entry name" value="WH-like_DNA-bd_sf"/>
</dbReference>
<dbReference type="SUPFAM" id="SSF53850">
    <property type="entry name" value="Periplasmic binding protein-like II"/>
    <property type="match status" value="1"/>
</dbReference>
<name>A0A9Q4FY37_SALAG</name>
<evidence type="ECO:0000256" key="4">
    <source>
        <dbReference type="ARBA" id="ARBA00023163"/>
    </source>
</evidence>
<protein>
    <submittedName>
        <fullName evidence="6">LysR family transcriptional regulator</fullName>
    </submittedName>
</protein>
<dbReference type="CDD" id="cd05466">
    <property type="entry name" value="PBP2_LTTR_substrate"/>
    <property type="match status" value="1"/>
</dbReference>
<dbReference type="Gene3D" id="1.10.10.10">
    <property type="entry name" value="Winged helix-like DNA-binding domain superfamily/Winged helix DNA-binding domain"/>
    <property type="match status" value="1"/>
</dbReference>
<dbReference type="PROSITE" id="PS50931">
    <property type="entry name" value="HTH_LYSR"/>
    <property type="match status" value="1"/>
</dbReference>
<comment type="caution">
    <text evidence="6">The sequence shown here is derived from an EMBL/GenBank/DDBJ whole genome shotgun (WGS) entry which is preliminary data.</text>
</comment>
<feature type="domain" description="HTH lysR-type" evidence="5">
    <location>
        <begin position="1"/>
        <end position="58"/>
    </location>
</feature>
<dbReference type="EMBL" id="JABXYM010000001">
    <property type="protein sequence ID" value="MCR6095329.1"/>
    <property type="molecule type" value="Genomic_DNA"/>
</dbReference>
<dbReference type="GO" id="GO:0003700">
    <property type="term" value="F:DNA-binding transcription factor activity"/>
    <property type="evidence" value="ECO:0007669"/>
    <property type="project" value="InterPro"/>
</dbReference>
<gene>
    <name evidence="6" type="ORF">HXA33_02125</name>
</gene>
<dbReference type="Proteomes" id="UP001057753">
    <property type="component" value="Unassembled WGS sequence"/>
</dbReference>
<dbReference type="RefSeq" id="WP_257820026.1">
    <property type="nucleotide sequence ID" value="NZ_JABXYM010000001.1"/>
</dbReference>
<keyword evidence="2" id="KW-0805">Transcription regulation</keyword>
<dbReference type="PANTHER" id="PTHR30126">
    <property type="entry name" value="HTH-TYPE TRANSCRIPTIONAL REGULATOR"/>
    <property type="match status" value="1"/>
</dbReference>
<dbReference type="GO" id="GO:0000976">
    <property type="term" value="F:transcription cis-regulatory region binding"/>
    <property type="evidence" value="ECO:0007669"/>
    <property type="project" value="TreeGrafter"/>
</dbReference>
<evidence type="ECO:0000313" key="7">
    <source>
        <dbReference type="Proteomes" id="UP001057753"/>
    </source>
</evidence>
<keyword evidence="7" id="KW-1185">Reference proteome</keyword>
<sequence length="291" mass="33543">MNITWLRTFLIAAEYENFYKTSEVLFLSQPTVTVHIRKLEKELGIPLFMKKGRNVRLTSYGREFLKHAQAIMTDVDEGIDHIEKLRQGYNKTLTIAVSPLIASTYLPFWMKQFLKTNSHVEIDVHVLESHLIAEEVDKGKADIGLSRQESRRSGLICEKVYEEPVKIVAPCALDKFPLASSVTLEEIINTYVLLTHNHPGYWDPVLLELKNTYRQVRTMKVSQVSITKRFIEEGIGFSILPHSTLTRELAEQRIREVTSSTITLPLAATYYIQKFETDITNRFIQTLKQLI</sequence>
<dbReference type="SUPFAM" id="SSF46785">
    <property type="entry name" value="Winged helix' DNA-binding domain"/>
    <property type="match status" value="1"/>
</dbReference>
<dbReference type="Pfam" id="PF00126">
    <property type="entry name" value="HTH_1"/>
    <property type="match status" value="1"/>
</dbReference>
<dbReference type="AlphaFoldDB" id="A0A9Q4FY37"/>
<dbReference type="PRINTS" id="PR00039">
    <property type="entry name" value="HTHLYSR"/>
</dbReference>
<reference evidence="6" key="1">
    <citation type="submission" date="2020-06" db="EMBL/GenBank/DDBJ databases">
        <title>Insight into the genomes of haloalkaliphilic bacilli from Kenyan soda lakes.</title>
        <authorList>
            <person name="Mwirichia R."/>
            <person name="Villamizar G.C."/>
            <person name="Poehlein A."/>
            <person name="Mugweru J."/>
            <person name="Kipnyargis A."/>
            <person name="Kiplimo D."/>
            <person name="Orwa P."/>
            <person name="Daniel R."/>
        </authorList>
    </citation>
    <scope>NUCLEOTIDE SEQUENCE</scope>
    <source>
        <strain evidence="6">B1096_S55</strain>
    </source>
</reference>
<evidence type="ECO:0000259" key="5">
    <source>
        <dbReference type="PROSITE" id="PS50931"/>
    </source>
</evidence>
<accession>A0A9Q4FY37</accession>
<dbReference type="PANTHER" id="PTHR30126:SF64">
    <property type="entry name" value="HTH-TYPE TRANSCRIPTIONAL REGULATOR CITR"/>
    <property type="match status" value="1"/>
</dbReference>
<dbReference type="Pfam" id="PF03466">
    <property type="entry name" value="LysR_substrate"/>
    <property type="match status" value="1"/>
</dbReference>
<keyword evidence="4" id="KW-0804">Transcription</keyword>
<dbReference type="Gene3D" id="3.40.190.290">
    <property type="match status" value="1"/>
</dbReference>
<dbReference type="InterPro" id="IPR000847">
    <property type="entry name" value="LysR_HTH_N"/>
</dbReference>
<proteinExistence type="inferred from homology"/>
<dbReference type="InterPro" id="IPR005119">
    <property type="entry name" value="LysR_subst-bd"/>
</dbReference>
<dbReference type="InterPro" id="IPR036390">
    <property type="entry name" value="WH_DNA-bd_sf"/>
</dbReference>
<evidence type="ECO:0000256" key="1">
    <source>
        <dbReference type="ARBA" id="ARBA00009437"/>
    </source>
</evidence>
<organism evidence="6 7">
    <name type="scientific">Salipaludibacillus agaradhaerens</name>
    <name type="common">Bacillus agaradhaerens</name>
    <dbReference type="NCBI Taxonomy" id="76935"/>
    <lineage>
        <taxon>Bacteria</taxon>
        <taxon>Bacillati</taxon>
        <taxon>Bacillota</taxon>
        <taxon>Bacilli</taxon>
        <taxon>Bacillales</taxon>
        <taxon>Bacillaceae</taxon>
    </lineage>
</organism>
<evidence type="ECO:0000256" key="3">
    <source>
        <dbReference type="ARBA" id="ARBA00023125"/>
    </source>
</evidence>
<keyword evidence="3" id="KW-0238">DNA-binding</keyword>
<comment type="similarity">
    <text evidence="1">Belongs to the LysR transcriptional regulatory family.</text>
</comment>